<organism evidence="12 13">
    <name type="scientific">Brachionus plicatilis</name>
    <name type="common">Marine rotifer</name>
    <name type="synonym">Brachionus muelleri</name>
    <dbReference type="NCBI Taxonomy" id="10195"/>
    <lineage>
        <taxon>Eukaryota</taxon>
        <taxon>Metazoa</taxon>
        <taxon>Spiralia</taxon>
        <taxon>Gnathifera</taxon>
        <taxon>Rotifera</taxon>
        <taxon>Eurotatoria</taxon>
        <taxon>Monogononta</taxon>
        <taxon>Pseudotrocha</taxon>
        <taxon>Ploima</taxon>
        <taxon>Brachionidae</taxon>
        <taxon>Brachionus</taxon>
    </lineage>
</organism>
<dbReference type="AlphaFoldDB" id="A0A3M7QMY1"/>
<feature type="transmembrane region" description="Helical" evidence="11">
    <location>
        <begin position="39"/>
        <end position="63"/>
    </location>
</feature>
<dbReference type="EMBL" id="REGN01005631">
    <property type="protein sequence ID" value="RNA12692.1"/>
    <property type="molecule type" value="Genomic_DNA"/>
</dbReference>
<evidence type="ECO:0000256" key="5">
    <source>
        <dbReference type="ARBA" id="ARBA00022692"/>
    </source>
</evidence>
<dbReference type="InterPro" id="IPR004878">
    <property type="entry name" value="Otopetrin"/>
</dbReference>
<feature type="transmembrane region" description="Helical" evidence="11">
    <location>
        <begin position="260"/>
        <end position="280"/>
    </location>
</feature>
<evidence type="ECO:0000256" key="4">
    <source>
        <dbReference type="ARBA" id="ARBA00022475"/>
    </source>
</evidence>
<evidence type="ECO:0000256" key="10">
    <source>
        <dbReference type="ARBA" id="ARBA00023303"/>
    </source>
</evidence>
<keyword evidence="9 11" id="KW-0472">Membrane</keyword>
<comment type="similarity">
    <text evidence="2">Belongs to the otopetrin family.</text>
</comment>
<evidence type="ECO:0000256" key="1">
    <source>
        <dbReference type="ARBA" id="ARBA00004651"/>
    </source>
</evidence>
<feature type="transmembrane region" description="Helical" evidence="11">
    <location>
        <begin position="360"/>
        <end position="385"/>
    </location>
</feature>
<keyword evidence="6" id="KW-0375">Hydrogen ion transport</keyword>
<keyword evidence="10" id="KW-0407">Ion channel</keyword>
<dbReference type="PANTHER" id="PTHR21522">
    <property type="entry name" value="PROTON CHANNEL OTOP"/>
    <property type="match status" value="1"/>
</dbReference>
<dbReference type="OrthoDB" id="6429739at2759"/>
<keyword evidence="4" id="KW-1003">Cell membrane</keyword>
<keyword evidence="3" id="KW-0813">Transport</keyword>
<proteinExistence type="inferred from homology"/>
<feature type="transmembrane region" description="Helical" evidence="11">
    <location>
        <begin position="292"/>
        <end position="313"/>
    </location>
</feature>
<comment type="caution">
    <text evidence="12">The sequence shown here is derived from an EMBL/GenBank/DDBJ whole genome shotgun (WGS) entry which is preliminary data.</text>
</comment>
<evidence type="ECO:0000256" key="8">
    <source>
        <dbReference type="ARBA" id="ARBA00023065"/>
    </source>
</evidence>
<dbReference type="GO" id="GO:0005886">
    <property type="term" value="C:plasma membrane"/>
    <property type="evidence" value="ECO:0007669"/>
    <property type="project" value="UniProtKB-SubCell"/>
</dbReference>
<evidence type="ECO:0000256" key="11">
    <source>
        <dbReference type="SAM" id="Phobius"/>
    </source>
</evidence>
<keyword evidence="8" id="KW-0406">Ion transport</keyword>
<evidence type="ECO:0000313" key="13">
    <source>
        <dbReference type="Proteomes" id="UP000276133"/>
    </source>
</evidence>
<reference evidence="12 13" key="1">
    <citation type="journal article" date="2018" name="Sci. Rep.">
        <title>Genomic signatures of local adaptation to the degree of environmental predictability in rotifers.</title>
        <authorList>
            <person name="Franch-Gras L."/>
            <person name="Hahn C."/>
            <person name="Garcia-Roger E.M."/>
            <person name="Carmona M.J."/>
            <person name="Serra M."/>
            <person name="Gomez A."/>
        </authorList>
    </citation>
    <scope>NUCLEOTIDE SEQUENCE [LARGE SCALE GENOMIC DNA]</scope>
    <source>
        <strain evidence="12">HYR1</strain>
    </source>
</reference>
<protein>
    <submittedName>
        <fullName evidence="12">Otopetrin-1-like isoform X1</fullName>
    </submittedName>
</protein>
<dbReference type="GO" id="GO:0015252">
    <property type="term" value="F:proton channel activity"/>
    <property type="evidence" value="ECO:0007669"/>
    <property type="project" value="InterPro"/>
</dbReference>
<dbReference type="PANTHER" id="PTHR21522:SF32">
    <property type="entry name" value="OTOPETRIN-2"/>
    <property type="match status" value="1"/>
</dbReference>
<evidence type="ECO:0000256" key="2">
    <source>
        <dbReference type="ARBA" id="ARBA00006513"/>
    </source>
</evidence>
<feature type="transmembrane region" description="Helical" evidence="11">
    <location>
        <begin position="334"/>
        <end position="354"/>
    </location>
</feature>
<keyword evidence="7 11" id="KW-1133">Transmembrane helix</keyword>
<feature type="transmembrane region" description="Helical" evidence="11">
    <location>
        <begin position="440"/>
        <end position="459"/>
    </location>
</feature>
<keyword evidence="13" id="KW-1185">Reference proteome</keyword>
<evidence type="ECO:0000256" key="9">
    <source>
        <dbReference type="ARBA" id="ARBA00023136"/>
    </source>
</evidence>
<feature type="transmembrane region" description="Helical" evidence="11">
    <location>
        <begin position="406"/>
        <end position="425"/>
    </location>
</feature>
<dbReference type="Pfam" id="PF03189">
    <property type="entry name" value="Otopetrin"/>
    <property type="match status" value="1"/>
</dbReference>
<evidence type="ECO:0000256" key="3">
    <source>
        <dbReference type="ARBA" id="ARBA00022448"/>
    </source>
</evidence>
<feature type="transmembrane region" description="Helical" evidence="11">
    <location>
        <begin position="75"/>
        <end position="97"/>
    </location>
</feature>
<evidence type="ECO:0000256" key="7">
    <source>
        <dbReference type="ARBA" id="ARBA00022989"/>
    </source>
</evidence>
<evidence type="ECO:0000313" key="12">
    <source>
        <dbReference type="EMBL" id="RNA12692.1"/>
    </source>
</evidence>
<accession>A0A3M7QMY1</accession>
<evidence type="ECO:0000256" key="6">
    <source>
        <dbReference type="ARBA" id="ARBA00022781"/>
    </source>
</evidence>
<dbReference type="Proteomes" id="UP000276133">
    <property type="component" value="Unassembled WGS sequence"/>
</dbReference>
<keyword evidence="5 11" id="KW-0812">Transmembrane</keyword>
<sequence length="474" mass="54704">MRVGIAIFAMCSMIDRSLGFIQMTETYMNNYSIVKSCKILFVLSMISKITSLLFIFLQTFFIFKYANIVINFGKNSAVIGLIHLVATNFCVFFRTVVRETVDEIRHHHMPIHEAKKHIEENYHHYERELTARLGSLSNSSMIRMKQLGCVDTMSFTSEISVGISEAQEKIRPYLYPCIIEYSLMCLTVFYILWASIEQRYNLNNKYGNWGIGNEEKTKLIINPSLPQLTTHDKAARFASFSHEKRHVNQFVIDCGKSTTGLFFGIFALLFTLISLIIYFIYKSENVSTAVKISEVTELLLVCFSFVIVVMLLIKFKMSKFNYRLQFDIGYNETLTILGLAGIYIFGFYSIIAVLDNGIESYIEMFSILIQISSIVEATLQTVLIIEGLKMYTTDRWVKKNKPGRSLLTLLILLDVSLWLSETFSVKKYDMNTIQLDYYDIVFWSIVNSVSSPLAIFFRFHASVCLSDMWKTLYE</sequence>
<name>A0A3M7QMY1_BRAPC</name>
<comment type="subcellular location">
    <subcellularLocation>
        <location evidence="1">Cell membrane</location>
        <topology evidence="1">Multi-pass membrane protein</topology>
    </subcellularLocation>
</comment>
<gene>
    <name evidence="12" type="ORF">BpHYR1_018952</name>
</gene>